<protein>
    <submittedName>
        <fullName evidence="1">RHS repeat-associated core domain-containing protein</fullName>
    </submittedName>
</protein>
<reference evidence="1" key="1">
    <citation type="submission" date="2022-10" db="EMBL/GenBank/DDBJ databases">
        <title>Human gut microbiome strain richness.</title>
        <authorList>
            <person name="Chen-Liaw A."/>
        </authorList>
    </citation>
    <scope>NUCLEOTIDE SEQUENCE</scope>
    <source>
        <strain evidence="1">BSD2780061687st1_G10_BSD2780061687b_171204</strain>
    </source>
</reference>
<sequence>MYACRSHSVNTDYLGNSTANAQLNCINYSVSSAGALTSNGGCASGQLSVVKTTDEDLNASYTFTDKMGHVVLTRQMKGSETHDTYYVYDDKGNLCFVLQPMYQSSANLDQYAFQYKYDGRNRCIWKKLPGAGYMEMVYDNADRLVFS</sequence>
<gene>
    <name evidence="1" type="ORF">POZ22_23130</name>
</gene>
<dbReference type="Gene3D" id="2.180.10.10">
    <property type="entry name" value="RHS repeat-associated core"/>
    <property type="match status" value="1"/>
</dbReference>
<proteinExistence type="predicted"/>
<feature type="non-terminal residue" evidence="1">
    <location>
        <position position="147"/>
    </location>
</feature>
<dbReference type="Proteomes" id="UP001214113">
    <property type="component" value="Unassembled WGS sequence"/>
</dbReference>
<dbReference type="AlphaFoldDB" id="A0AAW6GLJ1"/>
<accession>A0AAW6GLJ1</accession>
<evidence type="ECO:0000313" key="2">
    <source>
        <dbReference type="Proteomes" id="UP001214113"/>
    </source>
</evidence>
<organism evidence="1 2">
    <name type="scientific">Bacteroides uniformis</name>
    <dbReference type="NCBI Taxonomy" id="820"/>
    <lineage>
        <taxon>Bacteria</taxon>
        <taxon>Pseudomonadati</taxon>
        <taxon>Bacteroidota</taxon>
        <taxon>Bacteroidia</taxon>
        <taxon>Bacteroidales</taxon>
        <taxon>Bacteroidaceae</taxon>
        <taxon>Bacteroides</taxon>
    </lineage>
</organism>
<dbReference type="EMBL" id="JAQNSB010000099">
    <property type="protein sequence ID" value="MDC1857631.1"/>
    <property type="molecule type" value="Genomic_DNA"/>
</dbReference>
<name>A0AAW6GLJ1_BACUN</name>
<evidence type="ECO:0000313" key="1">
    <source>
        <dbReference type="EMBL" id="MDC1857631.1"/>
    </source>
</evidence>
<comment type="caution">
    <text evidence="1">The sequence shown here is derived from an EMBL/GenBank/DDBJ whole genome shotgun (WGS) entry which is preliminary data.</text>
</comment>